<dbReference type="Proteomes" id="UP000179807">
    <property type="component" value="Unassembled WGS sequence"/>
</dbReference>
<proteinExistence type="predicted"/>
<organism evidence="1 2">
    <name type="scientific">Tritrichomonas foetus</name>
    <dbReference type="NCBI Taxonomy" id="1144522"/>
    <lineage>
        <taxon>Eukaryota</taxon>
        <taxon>Metamonada</taxon>
        <taxon>Parabasalia</taxon>
        <taxon>Tritrichomonadida</taxon>
        <taxon>Tritrichomonadidae</taxon>
        <taxon>Tritrichomonas</taxon>
    </lineage>
</organism>
<comment type="caution">
    <text evidence="1">The sequence shown here is derived from an EMBL/GenBank/DDBJ whole genome shotgun (WGS) entry which is preliminary data.</text>
</comment>
<dbReference type="AlphaFoldDB" id="A0A1J4KSW5"/>
<evidence type="ECO:0000313" key="2">
    <source>
        <dbReference type="Proteomes" id="UP000179807"/>
    </source>
</evidence>
<reference evidence="1" key="1">
    <citation type="submission" date="2016-10" db="EMBL/GenBank/DDBJ databases">
        <authorList>
            <person name="Benchimol M."/>
            <person name="Almeida L.G."/>
            <person name="Vasconcelos A.T."/>
            <person name="Perreira-Neves A."/>
            <person name="Rosa I.A."/>
            <person name="Tasca T."/>
            <person name="Bogo M.R."/>
            <person name="de Souza W."/>
        </authorList>
    </citation>
    <scope>NUCLEOTIDE SEQUENCE [LARGE SCALE GENOMIC DNA]</scope>
    <source>
        <strain evidence="1">K</strain>
    </source>
</reference>
<dbReference type="VEuPathDB" id="TrichDB:TRFO_03578"/>
<evidence type="ECO:0000313" key="1">
    <source>
        <dbReference type="EMBL" id="OHT12573.1"/>
    </source>
</evidence>
<name>A0A1J4KSW5_9EUKA</name>
<protein>
    <submittedName>
        <fullName evidence="1">Uncharacterized protein</fullName>
    </submittedName>
</protein>
<dbReference type="EMBL" id="MLAK01000560">
    <property type="protein sequence ID" value="OHT12573.1"/>
    <property type="molecule type" value="Genomic_DNA"/>
</dbReference>
<dbReference type="RefSeq" id="XP_068365709.1">
    <property type="nucleotide sequence ID" value="XM_068491388.1"/>
</dbReference>
<keyword evidence="2" id="KW-1185">Reference proteome</keyword>
<sequence length="303" mass="34066">MNGKSITSVGQAGLSMSANNSINVTLNQNTSSFSANLDRNRNLNIYSTINTLYGKFYTSIGGNKPILIFKPDLGETDLEFSLPSDDFFALDVKFTHPLKIKNFPVKIHAEYQKKKPLMSIEADKNFSYKSLSGNFWIKYGKSIDMLLNLSVPYFNSSFSIDSSNIKILTNFGIPRFFISHVINNDYNINSHVLGAFAQYQKSKFSIEKFINNSDDQNIITRAECELIPKVLLAGSVVQNKNKDLSYALAAVFDSKYNVKILAPKLEVFCRVRNSFKKLNFDTTVGFDVKSKDVSFGVNLVINE</sequence>
<dbReference type="GeneID" id="94826092"/>
<accession>A0A1J4KSW5</accession>
<gene>
    <name evidence="1" type="ORF">TRFO_03578</name>
</gene>